<keyword evidence="1" id="KW-0472">Membrane</keyword>
<proteinExistence type="predicted"/>
<dbReference type="OrthoDB" id="2140478at2759"/>
<dbReference type="AlphaFoldDB" id="A0A4P9WKU9"/>
<dbReference type="PANTHER" id="PTHR48471">
    <property type="entry name" value="DDE TNP4 DOMAIN-CONTAINING PROTEIN"/>
    <property type="match status" value="1"/>
</dbReference>
<gene>
    <name evidence="2" type="ORF">BDK51DRAFT_37286</name>
</gene>
<keyword evidence="1" id="KW-0812">Transmembrane</keyword>
<keyword evidence="3" id="KW-1185">Reference proteome</keyword>
<accession>A0A4P9WKU9</accession>
<dbReference type="PANTHER" id="PTHR48471:SF1">
    <property type="entry name" value="DDE TNP4 DOMAIN-CONTAINING PROTEIN"/>
    <property type="match status" value="1"/>
</dbReference>
<evidence type="ECO:0000313" key="3">
    <source>
        <dbReference type="Proteomes" id="UP000269721"/>
    </source>
</evidence>
<reference evidence="3" key="1">
    <citation type="journal article" date="2018" name="Nat. Microbiol.">
        <title>Leveraging single-cell genomics to expand the fungal tree of life.</title>
        <authorList>
            <person name="Ahrendt S.R."/>
            <person name="Quandt C.A."/>
            <person name="Ciobanu D."/>
            <person name="Clum A."/>
            <person name="Salamov A."/>
            <person name="Andreopoulos B."/>
            <person name="Cheng J.F."/>
            <person name="Woyke T."/>
            <person name="Pelin A."/>
            <person name="Henrissat B."/>
            <person name="Reynolds N.K."/>
            <person name="Benny G.L."/>
            <person name="Smith M.E."/>
            <person name="James T.Y."/>
            <person name="Grigoriev I.V."/>
        </authorList>
    </citation>
    <scope>NUCLEOTIDE SEQUENCE [LARGE SCALE GENOMIC DNA]</scope>
</reference>
<evidence type="ECO:0008006" key="4">
    <source>
        <dbReference type="Google" id="ProtNLM"/>
    </source>
</evidence>
<evidence type="ECO:0000313" key="2">
    <source>
        <dbReference type="EMBL" id="RKO93454.1"/>
    </source>
</evidence>
<feature type="transmembrane region" description="Helical" evidence="1">
    <location>
        <begin position="21"/>
        <end position="39"/>
    </location>
</feature>
<dbReference type="EMBL" id="KZ994235">
    <property type="protein sequence ID" value="RKO93454.1"/>
    <property type="molecule type" value="Genomic_DNA"/>
</dbReference>
<sequence>MPYTNRQHRRRFKRKNQEAQYAQVVTCAATMLPISIIVFQTSLRDRHYLKTSGLVDPLHCFWHTLSALGRRGRPAKFIFKHAVLGCLFHSYCGTMENKTLCKIFGVPPSTVRHALANTEIVLQSALKVLPDAQIHWSSFEQQAPTKAVEQNAMYKSETPRGRHEVGNTLMVSLPLSLVPLFTGWLHLVLVTGTLCFGVDGTLVWSKHNCRGLWNKGEMSRVLQHCLADPTKTLDGYGAVADCAFPVFIGMFSLIFTPPKDGFLERASPACRPALVARSNAITSLCQAAEWGMGSATLLFRQLDQKVWYHPHVRGRRLTNIYRLNNLRVCRVGITQIGSVFGREEDLIYNLPDDLPHV</sequence>
<protein>
    <recommendedName>
        <fullName evidence="4">DDE Tnp4 domain-containing protein</fullName>
    </recommendedName>
</protein>
<keyword evidence="1" id="KW-1133">Transmembrane helix</keyword>
<organism evidence="2 3">
    <name type="scientific">Blyttiomyces helicus</name>
    <dbReference type="NCBI Taxonomy" id="388810"/>
    <lineage>
        <taxon>Eukaryota</taxon>
        <taxon>Fungi</taxon>
        <taxon>Fungi incertae sedis</taxon>
        <taxon>Chytridiomycota</taxon>
        <taxon>Chytridiomycota incertae sedis</taxon>
        <taxon>Chytridiomycetes</taxon>
        <taxon>Chytridiomycetes incertae sedis</taxon>
        <taxon>Blyttiomyces</taxon>
    </lineage>
</organism>
<name>A0A4P9WKU9_9FUNG</name>
<dbReference type="Proteomes" id="UP000269721">
    <property type="component" value="Unassembled WGS sequence"/>
</dbReference>
<evidence type="ECO:0000256" key="1">
    <source>
        <dbReference type="SAM" id="Phobius"/>
    </source>
</evidence>